<accession>A0ABY5J0Z6</accession>
<proteinExistence type="predicted"/>
<evidence type="ECO:0000313" key="3">
    <source>
        <dbReference type="Proteomes" id="UP001059844"/>
    </source>
</evidence>
<evidence type="ECO:0000313" key="2">
    <source>
        <dbReference type="EMBL" id="UUC47239.1"/>
    </source>
</evidence>
<name>A0ABY5J0Z6_9FLAO</name>
<evidence type="ECO:0000256" key="1">
    <source>
        <dbReference type="SAM" id="Phobius"/>
    </source>
</evidence>
<organism evidence="2 3">
    <name type="scientific">Flavobacterium cerinum</name>
    <dbReference type="NCBI Taxonomy" id="2502784"/>
    <lineage>
        <taxon>Bacteria</taxon>
        <taxon>Pseudomonadati</taxon>
        <taxon>Bacteroidota</taxon>
        <taxon>Flavobacteriia</taxon>
        <taxon>Flavobacteriales</taxon>
        <taxon>Flavobacteriaceae</taxon>
        <taxon>Flavobacterium</taxon>
    </lineage>
</organism>
<gene>
    <name evidence="2" type="ORF">NOX80_08580</name>
</gene>
<reference evidence="2" key="1">
    <citation type="submission" date="2022-07" db="EMBL/GenBank/DDBJ databases">
        <title>Isolation, identification, and degradation of a PFOSA degrading strain from sewage treatment plant.</title>
        <authorList>
            <person name="Zhang L."/>
            <person name="Huo Y."/>
        </authorList>
    </citation>
    <scope>NUCLEOTIDE SEQUENCE</scope>
    <source>
        <strain evidence="2">C1</strain>
    </source>
</reference>
<dbReference type="Proteomes" id="UP001059844">
    <property type="component" value="Chromosome"/>
</dbReference>
<keyword evidence="3" id="KW-1185">Reference proteome</keyword>
<sequence length="184" mass="21415">MSFVILMLPFFQTCSDKNIIHNRFLKDGPALEMISSFPEKEIKANEKEYHLSSGELFQLKEQAIETFLKKKKELTYNGYEMSFFRTDTGDNRFSLEYAFFTIIILLCGLQSFSLFKERYVLSVISGLITIVLSVGALLFLYLCEILEDSNQVKYGYYLFVLQLVLLLYMSFKLKMTENNNSSKV</sequence>
<feature type="transmembrane region" description="Helical" evidence="1">
    <location>
        <begin position="119"/>
        <end position="142"/>
    </location>
</feature>
<feature type="transmembrane region" description="Helical" evidence="1">
    <location>
        <begin position="93"/>
        <end position="112"/>
    </location>
</feature>
<dbReference type="RefSeq" id="WP_256552871.1">
    <property type="nucleotide sequence ID" value="NZ_CP101751.1"/>
</dbReference>
<dbReference type="EMBL" id="CP101751">
    <property type="protein sequence ID" value="UUC47239.1"/>
    <property type="molecule type" value="Genomic_DNA"/>
</dbReference>
<keyword evidence="1" id="KW-0812">Transmembrane</keyword>
<keyword evidence="1" id="KW-1133">Transmembrane helix</keyword>
<keyword evidence="1" id="KW-0472">Membrane</keyword>
<feature type="transmembrane region" description="Helical" evidence="1">
    <location>
        <begin position="154"/>
        <end position="171"/>
    </location>
</feature>
<protein>
    <submittedName>
        <fullName evidence="2">Uncharacterized protein</fullName>
    </submittedName>
</protein>